<feature type="non-terminal residue" evidence="1">
    <location>
        <position position="1"/>
    </location>
</feature>
<proteinExistence type="predicted"/>
<gene>
    <name evidence="1" type="ORF">AVDCRST_MAG80-1196</name>
</gene>
<sequence>ALLLSLDRRRSLQEHSIVRAIGARIDNFPVNALPFGAL</sequence>
<name>A0A6J4QC15_9ACTN</name>
<accession>A0A6J4QC15</accession>
<organism evidence="1">
    <name type="scientific">uncultured Rubrobacteraceae bacterium</name>
    <dbReference type="NCBI Taxonomy" id="349277"/>
    <lineage>
        <taxon>Bacteria</taxon>
        <taxon>Bacillati</taxon>
        <taxon>Actinomycetota</taxon>
        <taxon>Rubrobacteria</taxon>
        <taxon>Rubrobacterales</taxon>
        <taxon>Rubrobacteraceae</taxon>
        <taxon>environmental samples</taxon>
    </lineage>
</organism>
<evidence type="ECO:0000313" key="1">
    <source>
        <dbReference type="EMBL" id="CAA9439652.1"/>
    </source>
</evidence>
<reference evidence="1" key="1">
    <citation type="submission" date="2020-02" db="EMBL/GenBank/DDBJ databases">
        <authorList>
            <person name="Meier V. D."/>
        </authorList>
    </citation>
    <scope>NUCLEOTIDE SEQUENCE</scope>
    <source>
        <strain evidence="1">AVDCRST_MAG80</strain>
    </source>
</reference>
<dbReference type="AlphaFoldDB" id="A0A6J4QC15"/>
<protein>
    <submittedName>
        <fullName evidence="1">Uncharacterized protein</fullName>
    </submittedName>
</protein>
<dbReference type="EMBL" id="CADCVC010000104">
    <property type="protein sequence ID" value="CAA9439652.1"/>
    <property type="molecule type" value="Genomic_DNA"/>
</dbReference>
<feature type="non-terminal residue" evidence="1">
    <location>
        <position position="38"/>
    </location>
</feature>